<dbReference type="GO" id="GO:0004089">
    <property type="term" value="F:carbonate dehydratase activity"/>
    <property type="evidence" value="ECO:0007669"/>
    <property type="project" value="UniProtKB-EC"/>
</dbReference>
<dbReference type="SUPFAM" id="SSF51069">
    <property type="entry name" value="Carbonic anhydrase"/>
    <property type="match status" value="2"/>
</dbReference>
<dbReference type="PANTHER" id="PTHR18952:SF265">
    <property type="entry name" value="CARBONIC ANHYDRASE"/>
    <property type="match status" value="1"/>
</dbReference>
<feature type="domain" description="Alpha-carbonic anhydrase" evidence="9">
    <location>
        <begin position="223"/>
        <end position="469"/>
    </location>
</feature>
<dbReference type="AlphaFoldDB" id="A0AA88XMX1"/>
<evidence type="ECO:0000313" key="10">
    <source>
        <dbReference type="EMBL" id="KAK3084090.1"/>
    </source>
</evidence>
<dbReference type="SMART" id="SM01057">
    <property type="entry name" value="Carb_anhydrase"/>
    <property type="match status" value="2"/>
</dbReference>
<keyword evidence="11" id="KW-1185">Reference proteome</keyword>
<evidence type="ECO:0000256" key="8">
    <source>
        <dbReference type="ARBA" id="ARBA00048348"/>
    </source>
</evidence>
<comment type="caution">
    <text evidence="10">The sequence shown here is derived from an EMBL/GenBank/DDBJ whole genome shotgun (WGS) entry which is preliminary data.</text>
</comment>
<dbReference type="InterPro" id="IPR036398">
    <property type="entry name" value="CA_dom_sf"/>
</dbReference>
<keyword evidence="7" id="KW-0456">Lyase</keyword>
<proteinExistence type="inferred from homology"/>
<protein>
    <recommendedName>
        <fullName evidence="3">carbonic anhydrase</fullName>
        <ecNumber evidence="3">4.2.1.1</ecNumber>
    </recommendedName>
</protein>
<comment type="similarity">
    <text evidence="2">Belongs to the alpha-carbonic anhydrase family.</text>
</comment>
<feature type="domain" description="Alpha-carbonic anhydrase" evidence="9">
    <location>
        <begin position="1"/>
        <end position="222"/>
    </location>
</feature>
<dbReference type="InterPro" id="IPR023561">
    <property type="entry name" value="Carbonic_anhydrase_a-class"/>
</dbReference>
<comment type="catalytic activity">
    <reaction evidence="8">
        <text>hydrogencarbonate + H(+) = CO2 + H2O</text>
        <dbReference type="Rhea" id="RHEA:10748"/>
        <dbReference type="ChEBI" id="CHEBI:15377"/>
        <dbReference type="ChEBI" id="CHEBI:15378"/>
        <dbReference type="ChEBI" id="CHEBI:16526"/>
        <dbReference type="ChEBI" id="CHEBI:17544"/>
        <dbReference type="EC" id="4.2.1.1"/>
    </reaction>
</comment>
<dbReference type="PROSITE" id="PS51144">
    <property type="entry name" value="ALPHA_CA_2"/>
    <property type="match status" value="2"/>
</dbReference>
<evidence type="ECO:0000256" key="6">
    <source>
        <dbReference type="ARBA" id="ARBA00022833"/>
    </source>
</evidence>
<evidence type="ECO:0000256" key="7">
    <source>
        <dbReference type="ARBA" id="ARBA00023239"/>
    </source>
</evidence>
<dbReference type="EC" id="4.2.1.1" evidence="3"/>
<reference evidence="10" key="1">
    <citation type="submission" date="2019-08" db="EMBL/GenBank/DDBJ databases">
        <title>The improved chromosome-level genome for the pearl oyster Pinctada fucata martensii using PacBio sequencing and Hi-C.</title>
        <authorList>
            <person name="Zheng Z."/>
        </authorList>
    </citation>
    <scope>NUCLEOTIDE SEQUENCE</scope>
    <source>
        <strain evidence="10">ZZ-2019</strain>
        <tissue evidence="10">Adductor muscle</tissue>
    </source>
</reference>
<dbReference type="Gene3D" id="3.10.200.10">
    <property type="entry name" value="Alpha carbonic anhydrase"/>
    <property type="match status" value="2"/>
</dbReference>
<evidence type="ECO:0000313" key="11">
    <source>
        <dbReference type="Proteomes" id="UP001186944"/>
    </source>
</evidence>
<dbReference type="GO" id="GO:0005576">
    <property type="term" value="C:extracellular region"/>
    <property type="evidence" value="ECO:0007669"/>
    <property type="project" value="UniProtKB-SubCell"/>
</dbReference>
<dbReference type="PANTHER" id="PTHR18952">
    <property type="entry name" value="CARBONIC ANHYDRASE"/>
    <property type="match status" value="1"/>
</dbReference>
<comment type="subcellular location">
    <subcellularLocation>
        <location evidence="1">Secreted</location>
    </subcellularLocation>
</comment>
<dbReference type="CDD" id="cd00326">
    <property type="entry name" value="alpha_CA"/>
    <property type="match status" value="1"/>
</dbReference>
<evidence type="ECO:0000256" key="1">
    <source>
        <dbReference type="ARBA" id="ARBA00004613"/>
    </source>
</evidence>
<dbReference type="EMBL" id="VSWD01000013">
    <property type="protein sequence ID" value="KAK3084090.1"/>
    <property type="molecule type" value="Genomic_DNA"/>
</dbReference>
<evidence type="ECO:0000259" key="9">
    <source>
        <dbReference type="PROSITE" id="PS51144"/>
    </source>
</evidence>
<gene>
    <name evidence="10" type="ORF">FSP39_007967</name>
</gene>
<organism evidence="10 11">
    <name type="scientific">Pinctada imbricata</name>
    <name type="common">Atlantic pearl-oyster</name>
    <name type="synonym">Pinctada martensii</name>
    <dbReference type="NCBI Taxonomy" id="66713"/>
    <lineage>
        <taxon>Eukaryota</taxon>
        <taxon>Metazoa</taxon>
        <taxon>Spiralia</taxon>
        <taxon>Lophotrochozoa</taxon>
        <taxon>Mollusca</taxon>
        <taxon>Bivalvia</taxon>
        <taxon>Autobranchia</taxon>
        <taxon>Pteriomorphia</taxon>
        <taxon>Pterioida</taxon>
        <taxon>Pterioidea</taxon>
        <taxon>Pteriidae</taxon>
        <taxon>Pinctada</taxon>
    </lineage>
</organism>
<accession>A0AA88XMX1</accession>
<evidence type="ECO:0000256" key="5">
    <source>
        <dbReference type="ARBA" id="ARBA00022723"/>
    </source>
</evidence>
<dbReference type="GO" id="GO:0005886">
    <property type="term" value="C:plasma membrane"/>
    <property type="evidence" value="ECO:0007669"/>
    <property type="project" value="TreeGrafter"/>
</dbReference>
<evidence type="ECO:0000256" key="4">
    <source>
        <dbReference type="ARBA" id="ARBA00022525"/>
    </source>
</evidence>
<dbReference type="GO" id="GO:0008270">
    <property type="term" value="F:zinc ion binding"/>
    <property type="evidence" value="ECO:0007669"/>
    <property type="project" value="InterPro"/>
</dbReference>
<dbReference type="Pfam" id="PF00194">
    <property type="entry name" value="Carb_anhydrase"/>
    <property type="match status" value="2"/>
</dbReference>
<evidence type="ECO:0000256" key="3">
    <source>
        <dbReference type="ARBA" id="ARBA00012925"/>
    </source>
</evidence>
<keyword evidence="5" id="KW-0479">Metal-binding</keyword>
<name>A0AA88XMX1_PINIB</name>
<evidence type="ECO:0000256" key="2">
    <source>
        <dbReference type="ARBA" id="ARBA00010718"/>
    </source>
</evidence>
<keyword evidence="4" id="KW-0964">Secreted</keyword>
<sequence length="494" mass="53649">MELDVNLKPMKISGLERTKNYRLELFNNGHSAQVNVDGDVYVEGGGLPNRFQTAQFHFHWGRDDNTGSEHLYSGGSFPLELHVVNYNVKYGNSSNAMTKVGDGLAVLGFWFERSDSDNPVLTPLIKKLSSVQNADPSTKVPVSDLDLGKVISGNLDRFYRYSGSLTTPPCYESVIWSVFQTKIPISSSQLTAFRRLKKVPHGGKTTALVDNYRPPKTINGRKISISFPSGVATVSARPANWAANVNSQCGGSSQSPIDIPALSSTTYDSSLGLFTLSSFGDTSAYSLDLSNNGHTVTATVSTSGGSNLDVTGGGLPATYRAAQFHFHWGASASVGSEHTKQGTSYPAELHIVCWNTNMDNLSYALTQPEGLAVLGFFMEVHDTYTLSTFDIQSLVPPDISKYYRYPGSLTTPGCDESVIWTVFQSTITVSTAQMNKFRGMKSDTGGSTPLVNNYRPVQSLGSRIVKQNFSGQSVNHASIILTLVCAAVYQYIIR</sequence>
<keyword evidence="6" id="KW-0862">Zinc</keyword>
<dbReference type="InterPro" id="IPR001148">
    <property type="entry name" value="CA_dom"/>
</dbReference>
<dbReference type="Proteomes" id="UP001186944">
    <property type="component" value="Unassembled WGS sequence"/>
</dbReference>